<evidence type="ECO:0000256" key="6">
    <source>
        <dbReference type="ARBA" id="ARBA00022801"/>
    </source>
</evidence>
<evidence type="ECO:0000256" key="7">
    <source>
        <dbReference type="ARBA" id="ARBA00022833"/>
    </source>
</evidence>
<dbReference type="GO" id="GO:0005737">
    <property type="term" value="C:cytoplasm"/>
    <property type="evidence" value="ECO:0007669"/>
    <property type="project" value="UniProtKB-SubCell"/>
</dbReference>
<keyword evidence="7 8" id="KW-0862">Zinc</keyword>
<dbReference type="PANTHER" id="PTHR14742:SF0">
    <property type="entry name" value="RIBONUCLEASE P PROTEIN SUBUNIT P21"/>
    <property type="match status" value="1"/>
</dbReference>
<dbReference type="InterPro" id="IPR007175">
    <property type="entry name" value="Rpr2/Snm1/Rpp21"/>
</dbReference>
<comment type="cofactor">
    <cofactor evidence="8">
        <name>Zn(2+)</name>
        <dbReference type="ChEBI" id="CHEBI:29105"/>
    </cofactor>
    <text evidence="8">Binds 1 zinc ion per subunit.</text>
</comment>
<accession>C7NNY7</accession>
<dbReference type="Gene3D" id="6.20.50.20">
    <property type="match status" value="1"/>
</dbReference>
<feature type="binding site" evidence="8">
    <location>
        <position position="88"/>
    </location>
    <ligand>
        <name>Zn(2+)</name>
        <dbReference type="ChEBI" id="CHEBI:29105"/>
    </ligand>
</feature>
<dbReference type="EC" id="3.1.26.5" evidence="8"/>
<keyword evidence="3 8" id="KW-0540">Nuclease</keyword>
<sequence length="99" mass="11278">MLMSNDAAIATERIQRLHEAAREAARSGKDQRARSHVRRAKRIAQRHRLSLPDRFDRFTCADCGAYLLPGRSARVRTQNGHVVITCDCGSHARYPYDDQ</sequence>
<feature type="binding site" evidence="8">
    <location>
        <position position="60"/>
    </location>
    <ligand>
        <name>Zn(2+)</name>
        <dbReference type="ChEBI" id="CHEBI:29105"/>
    </ligand>
</feature>
<evidence type="ECO:0000256" key="8">
    <source>
        <dbReference type="HAMAP-Rule" id="MF_00757"/>
    </source>
</evidence>
<organism evidence="9 10">
    <name type="scientific">Halorhabdus utahensis (strain DSM 12940 / JCM 11049 / AX-2)</name>
    <dbReference type="NCBI Taxonomy" id="519442"/>
    <lineage>
        <taxon>Archaea</taxon>
        <taxon>Methanobacteriati</taxon>
        <taxon>Methanobacteriota</taxon>
        <taxon>Stenosarchaea group</taxon>
        <taxon>Halobacteria</taxon>
        <taxon>Halobacteriales</taxon>
        <taxon>Haloarculaceae</taxon>
        <taxon>Halorhabdus</taxon>
    </lineage>
</organism>
<comment type="similarity">
    <text evidence="8">Belongs to the eukaryotic/archaeal RNase P protein component 4 family.</text>
</comment>
<evidence type="ECO:0000256" key="1">
    <source>
        <dbReference type="ARBA" id="ARBA00022490"/>
    </source>
</evidence>
<comment type="function">
    <text evidence="8">Part of ribonuclease P, a protein complex that generates mature tRNA molecules by cleaving their 5'-ends.</text>
</comment>
<protein>
    <recommendedName>
        <fullName evidence="8">Ribonuclease P protein component 4</fullName>
        <shortName evidence="8">RNase P component 4</shortName>
        <ecNumber evidence="8">3.1.26.5</ecNumber>
    </recommendedName>
    <alternativeName>
        <fullName evidence="8">Rpp21</fullName>
    </alternativeName>
</protein>
<evidence type="ECO:0000256" key="5">
    <source>
        <dbReference type="ARBA" id="ARBA00022759"/>
    </source>
</evidence>
<dbReference type="Pfam" id="PF04032">
    <property type="entry name" value="Rpr2"/>
    <property type="match status" value="1"/>
</dbReference>
<feature type="binding site" evidence="8">
    <location>
        <position position="63"/>
    </location>
    <ligand>
        <name>Zn(2+)</name>
        <dbReference type="ChEBI" id="CHEBI:29105"/>
    </ligand>
</feature>
<dbReference type="eggNOG" id="arCOG04345">
    <property type="taxonomic scope" value="Archaea"/>
</dbReference>
<dbReference type="GO" id="GO:0001682">
    <property type="term" value="P:tRNA 5'-leader removal"/>
    <property type="evidence" value="ECO:0007669"/>
    <property type="project" value="UniProtKB-UniRule"/>
</dbReference>
<dbReference type="HOGENOM" id="CLU_079140_3_0_2"/>
<dbReference type="HAMAP" id="MF_00757">
    <property type="entry name" value="RNase_P_4"/>
    <property type="match status" value="1"/>
</dbReference>
<comment type="subcellular location">
    <subcellularLocation>
        <location evidence="8">Cytoplasm</location>
    </subcellularLocation>
</comment>
<keyword evidence="10" id="KW-1185">Reference proteome</keyword>
<evidence type="ECO:0000313" key="9">
    <source>
        <dbReference type="EMBL" id="ACV10278.1"/>
    </source>
</evidence>
<dbReference type="GeneID" id="8382349"/>
<dbReference type="KEGG" id="hut:Huta_0089"/>
<evidence type="ECO:0000256" key="4">
    <source>
        <dbReference type="ARBA" id="ARBA00022723"/>
    </source>
</evidence>
<evidence type="ECO:0000313" key="10">
    <source>
        <dbReference type="Proteomes" id="UP000002071"/>
    </source>
</evidence>
<dbReference type="EMBL" id="CP001687">
    <property type="protein sequence ID" value="ACV10278.1"/>
    <property type="molecule type" value="Genomic_DNA"/>
</dbReference>
<feature type="binding site" evidence="8">
    <location>
        <position position="86"/>
    </location>
    <ligand>
        <name>Zn(2+)</name>
        <dbReference type="ChEBI" id="CHEBI:29105"/>
    </ligand>
</feature>
<name>C7NNY7_HALUD</name>
<proteinExistence type="inferred from homology"/>
<dbReference type="RefSeq" id="WP_012795155.1">
    <property type="nucleotide sequence ID" value="NC_013158.1"/>
</dbReference>
<keyword evidence="6 8" id="KW-0378">Hydrolase</keyword>
<dbReference type="InterPro" id="IPR016432">
    <property type="entry name" value="RNP4"/>
</dbReference>
<dbReference type="GO" id="GO:0004526">
    <property type="term" value="F:ribonuclease P activity"/>
    <property type="evidence" value="ECO:0007669"/>
    <property type="project" value="UniProtKB-UniRule"/>
</dbReference>
<dbReference type="Proteomes" id="UP000002071">
    <property type="component" value="Chromosome"/>
</dbReference>
<dbReference type="PIRSF" id="PIRSF004878">
    <property type="entry name" value="RNase_P_4"/>
    <property type="match status" value="1"/>
</dbReference>
<dbReference type="STRING" id="519442.Huta_0089"/>
<reference evidence="9 10" key="1">
    <citation type="journal article" date="2009" name="Stand. Genomic Sci.">
        <title>Complete genome sequence of Halorhabdus utahensis type strain (AX-2).</title>
        <authorList>
            <person name="Anderson I."/>
            <person name="Tindall B.J."/>
            <person name="Pomrenke H."/>
            <person name="Goker M."/>
            <person name="Lapidus A."/>
            <person name="Nolan M."/>
            <person name="Copeland A."/>
            <person name="Glavina Del Rio T."/>
            <person name="Chen F."/>
            <person name="Tice H."/>
            <person name="Cheng J.F."/>
            <person name="Lucas S."/>
            <person name="Chertkov O."/>
            <person name="Bruce D."/>
            <person name="Brettin T."/>
            <person name="Detter J.C."/>
            <person name="Han C."/>
            <person name="Goodwin L."/>
            <person name="Land M."/>
            <person name="Hauser L."/>
            <person name="Chang Y.J."/>
            <person name="Jeffries C.D."/>
            <person name="Pitluck S."/>
            <person name="Pati A."/>
            <person name="Mavromatis K."/>
            <person name="Ivanova N."/>
            <person name="Ovchinnikova G."/>
            <person name="Chen A."/>
            <person name="Palaniappan K."/>
            <person name="Chain P."/>
            <person name="Rohde M."/>
            <person name="Bristow J."/>
            <person name="Eisen J.A."/>
            <person name="Markowitz V."/>
            <person name="Hugenholtz P."/>
            <person name="Kyrpides N.C."/>
            <person name="Klenk H.P."/>
        </authorList>
    </citation>
    <scope>NUCLEOTIDE SEQUENCE [LARGE SCALE GENOMIC DNA]</scope>
    <source>
        <strain evidence="10">DSM 12940 / JCM 11049 / AX-2</strain>
    </source>
</reference>
<gene>
    <name evidence="8" type="primary">rnp4</name>
    <name evidence="9" type="ordered locus">Huta_0089</name>
</gene>
<dbReference type="AlphaFoldDB" id="C7NNY7"/>
<evidence type="ECO:0000256" key="3">
    <source>
        <dbReference type="ARBA" id="ARBA00022722"/>
    </source>
</evidence>
<keyword evidence="4 8" id="KW-0479">Metal-binding</keyword>
<dbReference type="Gene3D" id="1.20.5.420">
    <property type="entry name" value="Immunoglobulin FC, subunit C"/>
    <property type="match status" value="1"/>
</dbReference>
<dbReference type="GO" id="GO:0008270">
    <property type="term" value="F:zinc ion binding"/>
    <property type="evidence" value="ECO:0007669"/>
    <property type="project" value="UniProtKB-UniRule"/>
</dbReference>
<dbReference type="GO" id="GO:0030677">
    <property type="term" value="C:ribonuclease P complex"/>
    <property type="evidence" value="ECO:0007669"/>
    <property type="project" value="UniProtKB-UniRule"/>
</dbReference>
<keyword evidence="2 8" id="KW-0819">tRNA processing</keyword>
<keyword evidence="5 8" id="KW-0255">Endonuclease</keyword>
<keyword evidence="1 8" id="KW-0963">Cytoplasm</keyword>
<comment type="subunit">
    <text evidence="8">Consists of a catalytic RNA component and at least 4-5 protein subunits.</text>
</comment>
<comment type="catalytic activity">
    <reaction evidence="8">
        <text>Endonucleolytic cleavage of RNA, removing 5'-extranucleotides from tRNA precursor.</text>
        <dbReference type="EC" id="3.1.26.5"/>
    </reaction>
</comment>
<evidence type="ECO:0000256" key="2">
    <source>
        <dbReference type="ARBA" id="ARBA00022694"/>
    </source>
</evidence>
<dbReference type="PANTHER" id="PTHR14742">
    <property type="entry name" value="RIBONUCLEASE P SUBUNIT P21"/>
    <property type="match status" value="1"/>
</dbReference>